<reference evidence="8 9" key="1">
    <citation type="submission" date="2020-12" db="EMBL/GenBank/DDBJ databases">
        <title>Complete genome sequence of Mycobacterium heckeshornense JCM 15655T, closely related to a pathogenic non-tuberculous mycobacterial species Mycobacterium xenopi.</title>
        <authorList>
            <person name="Yoshida M."/>
            <person name="Fukano H."/>
            <person name="Asakura T."/>
            <person name="Suzuki M."/>
            <person name="Hoshino Y."/>
        </authorList>
    </citation>
    <scope>NUCLEOTIDE SEQUENCE [LARGE SCALE GENOMIC DNA]</scope>
    <source>
        <strain evidence="8 9">JCM 15655</strain>
    </source>
</reference>
<keyword evidence="9" id="KW-1185">Reference proteome</keyword>
<name>A0A2I3EG35_9MYCO</name>
<accession>A0A2I3EG35</accession>
<keyword evidence="5" id="KW-1133">Transmembrane helix</keyword>
<keyword evidence="2" id="KW-1003">Cell membrane</keyword>
<evidence type="ECO:0000256" key="5">
    <source>
        <dbReference type="ARBA" id="ARBA00022989"/>
    </source>
</evidence>
<protein>
    <submittedName>
        <fullName evidence="8">Uncharacterized protein</fullName>
    </submittedName>
</protein>
<dbReference type="EMBL" id="AP024237">
    <property type="protein sequence ID" value="BCO35602.1"/>
    <property type="molecule type" value="Genomic_DNA"/>
</dbReference>
<proteinExistence type="inferred from homology"/>
<keyword evidence="4" id="KW-0812">Transmembrane</keyword>
<evidence type="ECO:0000256" key="6">
    <source>
        <dbReference type="ARBA" id="ARBA00023136"/>
    </source>
</evidence>
<evidence type="ECO:0000313" key="8">
    <source>
        <dbReference type="EMBL" id="BCO35602.1"/>
    </source>
</evidence>
<dbReference type="Proteomes" id="UP000595446">
    <property type="component" value="Chromosome"/>
</dbReference>
<dbReference type="GO" id="GO:0005886">
    <property type="term" value="C:plasma membrane"/>
    <property type="evidence" value="ECO:0007669"/>
    <property type="project" value="UniProtKB-SubCell"/>
</dbReference>
<dbReference type="Pfam" id="PF09594">
    <property type="entry name" value="GT87"/>
    <property type="match status" value="1"/>
</dbReference>
<keyword evidence="6" id="KW-0472">Membrane</keyword>
<evidence type="ECO:0000256" key="4">
    <source>
        <dbReference type="ARBA" id="ARBA00022692"/>
    </source>
</evidence>
<sequence>MSEQRSPEMGAGRRRVAVGWIAVWCVLPLLVAAAMGYAGWRLLGHIPYRIDIDVYQMGARAWLDNRPLYKDVLFHTPIGLNLPFTYPPLAAIVFCPFAWLRMPAASVAITCTTLALLVVSIAIVLTHLDVWASSRLLPGPAWWRRWWLALAVAAAAAIWLEPIKSNFAYGQINVVLMTLVIADCLARRTYWPRGVLLGLGIALKLTPAVFLLYFLLRRDGRAALTALGSFAAATLAGFVLAWPDSWEYWTNTVRNTDRIGAATLNTNQNIAGALARSGLGERERFVLWVLGCLVVLALTAWATRRVLRAGEPALAVVCVALFGLVVSPVSWSHHWVWMLPAILVTVVLAWRRRSAALAAVSCAGGVLSVWTPIDLMPKHHETAAAWWRQLLGASYVWWALAAIVTAGLAVTVRAATLEPSSARRLAPVSVQAG</sequence>
<dbReference type="RefSeq" id="WP_048893472.1">
    <property type="nucleotide sequence ID" value="NZ_AP024237.1"/>
</dbReference>
<organism evidence="8 9">
    <name type="scientific">Mycobacterium heckeshornense</name>
    <dbReference type="NCBI Taxonomy" id="110505"/>
    <lineage>
        <taxon>Bacteria</taxon>
        <taxon>Bacillati</taxon>
        <taxon>Actinomycetota</taxon>
        <taxon>Actinomycetes</taxon>
        <taxon>Mycobacteriales</taxon>
        <taxon>Mycobacteriaceae</taxon>
        <taxon>Mycobacterium</taxon>
    </lineage>
</organism>
<dbReference type="AlphaFoldDB" id="A0A2I3EG35"/>
<evidence type="ECO:0000256" key="1">
    <source>
        <dbReference type="ARBA" id="ARBA00004651"/>
    </source>
</evidence>
<dbReference type="GO" id="GO:0016758">
    <property type="term" value="F:hexosyltransferase activity"/>
    <property type="evidence" value="ECO:0007669"/>
    <property type="project" value="InterPro"/>
</dbReference>
<comment type="similarity">
    <text evidence="7">Belongs to the glycosyltransferase 87 family.</text>
</comment>
<evidence type="ECO:0000256" key="7">
    <source>
        <dbReference type="ARBA" id="ARBA00024033"/>
    </source>
</evidence>
<gene>
    <name evidence="8" type="ORF">MHEC_20350</name>
</gene>
<evidence type="ECO:0000313" key="9">
    <source>
        <dbReference type="Proteomes" id="UP000595446"/>
    </source>
</evidence>
<evidence type="ECO:0000256" key="2">
    <source>
        <dbReference type="ARBA" id="ARBA00022475"/>
    </source>
</evidence>
<dbReference type="STRING" id="110505.ACT16_21440"/>
<evidence type="ECO:0000256" key="3">
    <source>
        <dbReference type="ARBA" id="ARBA00022679"/>
    </source>
</evidence>
<comment type="subcellular location">
    <subcellularLocation>
        <location evidence="1">Cell membrane</location>
        <topology evidence="1">Multi-pass membrane protein</topology>
    </subcellularLocation>
</comment>
<keyword evidence="3" id="KW-0808">Transferase</keyword>
<dbReference type="InterPro" id="IPR018584">
    <property type="entry name" value="GT87"/>
</dbReference>